<evidence type="ECO:0008006" key="4">
    <source>
        <dbReference type="Google" id="ProtNLM"/>
    </source>
</evidence>
<dbReference type="STRING" id="1121025.SAMN02745249_01589"/>
<keyword evidence="1" id="KW-1133">Transmembrane helix</keyword>
<protein>
    <recommendedName>
        <fullName evidence="4">Maltodextrin utilization protein YvdJ</fullName>
    </recommendedName>
</protein>
<dbReference type="OrthoDB" id="2134424at2"/>
<reference evidence="2 3" key="1">
    <citation type="submission" date="2016-11" db="EMBL/GenBank/DDBJ databases">
        <authorList>
            <person name="Jaros S."/>
            <person name="Januszkiewicz K."/>
            <person name="Wedrychowicz H."/>
        </authorList>
    </citation>
    <scope>NUCLEOTIDE SEQUENCE [LARGE SCALE GENOMIC DNA]</scope>
    <source>
        <strain evidence="2 3">DSM 15692</strain>
    </source>
</reference>
<evidence type="ECO:0000313" key="2">
    <source>
        <dbReference type="EMBL" id="SHE99833.1"/>
    </source>
</evidence>
<keyword evidence="3" id="KW-1185">Reference proteome</keyword>
<gene>
    <name evidence="2" type="ORF">SAMN02745249_01589</name>
</gene>
<evidence type="ECO:0000313" key="3">
    <source>
        <dbReference type="Proteomes" id="UP000184128"/>
    </source>
</evidence>
<keyword evidence="1" id="KW-0472">Membrane</keyword>
<proteinExistence type="predicted"/>
<feature type="transmembrane region" description="Helical" evidence="1">
    <location>
        <begin position="230"/>
        <end position="247"/>
    </location>
</feature>
<dbReference type="Proteomes" id="UP000184128">
    <property type="component" value="Unassembled WGS sequence"/>
</dbReference>
<feature type="transmembrane region" description="Helical" evidence="1">
    <location>
        <begin position="26"/>
        <end position="46"/>
    </location>
</feature>
<dbReference type="AlphaFoldDB" id="A0A1M4Y2N6"/>
<sequence>MFNYIKTVFTKPKEIYTARNMKNSHYFSLIFIIGLILTFFSIFEMFPIANQVSDDYEEINTSIPDFKLEDGQLESDTGSYIYQTNSIMFYFDSEDRITVDTIESNIPTQAAPISIGLLKDEIYLNAANTGYSFSYNDFKDLNAGNLMEALDSMGNFTIGMYVLLIIILLVVNLFIYITQLLPISLFANLISVFRKTRLSFLQNAKIALLASMGPFILMAIFNALQIQVAYQYEITLFTSLILFYISITEMKKRLGKQKKSD</sequence>
<organism evidence="2 3">
    <name type="scientific">Atopostipes suicloacalis DSM 15692</name>
    <dbReference type="NCBI Taxonomy" id="1121025"/>
    <lineage>
        <taxon>Bacteria</taxon>
        <taxon>Bacillati</taxon>
        <taxon>Bacillota</taxon>
        <taxon>Bacilli</taxon>
        <taxon>Lactobacillales</taxon>
        <taxon>Carnobacteriaceae</taxon>
        <taxon>Atopostipes</taxon>
    </lineage>
</organism>
<feature type="transmembrane region" description="Helical" evidence="1">
    <location>
        <begin position="206"/>
        <end position="224"/>
    </location>
</feature>
<dbReference type="EMBL" id="FQUF01000025">
    <property type="protein sequence ID" value="SHE99833.1"/>
    <property type="molecule type" value="Genomic_DNA"/>
</dbReference>
<dbReference type="InterPro" id="IPR009574">
    <property type="entry name" value="DUF1189"/>
</dbReference>
<dbReference type="RefSeq" id="WP_073298322.1">
    <property type="nucleotide sequence ID" value="NZ_FQUF01000025.1"/>
</dbReference>
<keyword evidence="1" id="KW-0812">Transmembrane</keyword>
<evidence type="ECO:0000256" key="1">
    <source>
        <dbReference type="SAM" id="Phobius"/>
    </source>
</evidence>
<accession>A0A1M4Y2N6</accession>
<name>A0A1M4Y2N6_9LACT</name>
<dbReference type="Pfam" id="PF06691">
    <property type="entry name" value="DUF1189"/>
    <property type="match status" value="1"/>
</dbReference>
<feature type="transmembrane region" description="Helical" evidence="1">
    <location>
        <begin position="158"/>
        <end position="185"/>
    </location>
</feature>